<dbReference type="Pfam" id="PF04083">
    <property type="entry name" value="Abhydro_lipase"/>
    <property type="match status" value="1"/>
</dbReference>
<reference evidence="4 5" key="1">
    <citation type="journal article" date="2007" name="Nature">
        <title>Evolution of genes and genomes on the Drosophila phylogeny.</title>
        <authorList>
            <consortium name="Drosophila 12 Genomes Consortium"/>
            <person name="Clark A.G."/>
            <person name="Eisen M.B."/>
            <person name="Smith D.R."/>
            <person name="Bergman C.M."/>
            <person name="Oliver B."/>
            <person name="Markow T.A."/>
            <person name="Kaufman T.C."/>
            <person name="Kellis M."/>
            <person name="Gelbart W."/>
            <person name="Iyer V.N."/>
            <person name="Pollard D.A."/>
            <person name="Sackton T.B."/>
            <person name="Larracuente A.M."/>
            <person name="Singh N.D."/>
            <person name="Abad J.P."/>
            <person name="Abt D.N."/>
            <person name="Adryan B."/>
            <person name="Aguade M."/>
            <person name="Akashi H."/>
            <person name="Anderson W.W."/>
            <person name="Aquadro C.F."/>
            <person name="Ardell D.H."/>
            <person name="Arguello R."/>
            <person name="Artieri C.G."/>
            <person name="Barbash D.A."/>
            <person name="Barker D."/>
            <person name="Barsanti P."/>
            <person name="Batterham P."/>
            <person name="Batzoglou S."/>
            <person name="Begun D."/>
            <person name="Bhutkar A."/>
            <person name="Blanco E."/>
            <person name="Bosak S.A."/>
            <person name="Bradley R.K."/>
            <person name="Brand A.D."/>
            <person name="Brent M.R."/>
            <person name="Brooks A.N."/>
            <person name="Brown R.H."/>
            <person name="Butlin R.K."/>
            <person name="Caggese C."/>
            <person name="Calvi B.R."/>
            <person name="Bernardo de Carvalho A."/>
            <person name="Caspi A."/>
            <person name="Castrezana S."/>
            <person name="Celniker S.E."/>
            <person name="Chang J.L."/>
            <person name="Chapple C."/>
            <person name="Chatterji S."/>
            <person name="Chinwalla A."/>
            <person name="Civetta A."/>
            <person name="Clifton S.W."/>
            <person name="Comeron J.M."/>
            <person name="Costello J.C."/>
            <person name="Coyne J.A."/>
            <person name="Daub J."/>
            <person name="David R.G."/>
            <person name="Delcher A.L."/>
            <person name="Delehaunty K."/>
            <person name="Do C.B."/>
            <person name="Ebling H."/>
            <person name="Edwards K."/>
            <person name="Eickbush T."/>
            <person name="Evans J.D."/>
            <person name="Filipski A."/>
            <person name="Findeiss S."/>
            <person name="Freyhult E."/>
            <person name="Fulton L."/>
            <person name="Fulton R."/>
            <person name="Garcia A.C."/>
            <person name="Gardiner A."/>
            <person name="Garfield D.A."/>
            <person name="Garvin B.E."/>
            <person name="Gibson G."/>
            <person name="Gilbert D."/>
            <person name="Gnerre S."/>
            <person name="Godfrey J."/>
            <person name="Good R."/>
            <person name="Gotea V."/>
            <person name="Gravely B."/>
            <person name="Greenberg A.J."/>
            <person name="Griffiths-Jones S."/>
            <person name="Gross S."/>
            <person name="Guigo R."/>
            <person name="Gustafson E.A."/>
            <person name="Haerty W."/>
            <person name="Hahn M.W."/>
            <person name="Halligan D.L."/>
            <person name="Halpern A.L."/>
            <person name="Halter G.M."/>
            <person name="Han M.V."/>
            <person name="Heger A."/>
            <person name="Hillier L."/>
            <person name="Hinrichs A.S."/>
            <person name="Holmes I."/>
            <person name="Hoskins R.A."/>
            <person name="Hubisz M.J."/>
            <person name="Hultmark D."/>
            <person name="Huntley M.A."/>
            <person name="Jaffe D.B."/>
            <person name="Jagadeeshan S."/>
            <person name="Jeck W.R."/>
            <person name="Johnson J."/>
            <person name="Jones C.D."/>
            <person name="Jordan W.C."/>
            <person name="Karpen G.H."/>
            <person name="Kataoka E."/>
            <person name="Keightley P.D."/>
            <person name="Kheradpour P."/>
            <person name="Kirkness E.F."/>
            <person name="Koerich L.B."/>
            <person name="Kristiansen K."/>
            <person name="Kudrna D."/>
            <person name="Kulathinal R.J."/>
            <person name="Kumar S."/>
            <person name="Kwok R."/>
            <person name="Lander E."/>
            <person name="Langley C.H."/>
            <person name="Lapoint R."/>
            <person name="Lazzaro B.P."/>
            <person name="Lee S.J."/>
            <person name="Levesque L."/>
            <person name="Li R."/>
            <person name="Lin C.F."/>
            <person name="Lin M.F."/>
            <person name="Lindblad-Toh K."/>
            <person name="Llopart A."/>
            <person name="Long M."/>
            <person name="Low L."/>
            <person name="Lozovsky E."/>
            <person name="Lu J."/>
            <person name="Luo M."/>
            <person name="Machado C.A."/>
            <person name="Makalowski W."/>
            <person name="Marzo M."/>
            <person name="Matsuda M."/>
            <person name="Matzkin L."/>
            <person name="McAllister B."/>
            <person name="McBride C.S."/>
            <person name="McKernan B."/>
            <person name="McKernan K."/>
            <person name="Mendez-Lago M."/>
            <person name="Minx P."/>
            <person name="Mollenhauer M.U."/>
            <person name="Montooth K."/>
            <person name="Mount S.M."/>
            <person name="Mu X."/>
            <person name="Myers E."/>
            <person name="Negre B."/>
            <person name="Newfeld S."/>
            <person name="Nielsen R."/>
            <person name="Noor M.A."/>
            <person name="O'Grady P."/>
            <person name="Pachter L."/>
            <person name="Papaceit M."/>
            <person name="Parisi M.J."/>
            <person name="Parisi M."/>
            <person name="Parts L."/>
            <person name="Pedersen J.S."/>
            <person name="Pesole G."/>
            <person name="Phillippy A.M."/>
            <person name="Ponting C.P."/>
            <person name="Pop M."/>
            <person name="Porcelli D."/>
            <person name="Powell J.R."/>
            <person name="Prohaska S."/>
            <person name="Pruitt K."/>
            <person name="Puig M."/>
            <person name="Quesneville H."/>
            <person name="Ram K.R."/>
            <person name="Rand D."/>
            <person name="Rasmussen M.D."/>
            <person name="Reed L.K."/>
            <person name="Reenan R."/>
            <person name="Reily A."/>
            <person name="Remington K.A."/>
            <person name="Rieger T.T."/>
            <person name="Ritchie M.G."/>
            <person name="Robin C."/>
            <person name="Rogers Y.H."/>
            <person name="Rohde C."/>
            <person name="Rozas J."/>
            <person name="Rubenfield M.J."/>
            <person name="Ruiz A."/>
            <person name="Russo S."/>
            <person name="Salzberg S.L."/>
            <person name="Sanchez-Gracia A."/>
            <person name="Saranga D.J."/>
            <person name="Sato H."/>
            <person name="Schaeffer S.W."/>
            <person name="Schatz M.C."/>
            <person name="Schlenke T."/>
            <person name="Schwartz R."/>
            <person name="Segarra C."/>
            <person name="Singh R.S."/>
            <person name="Sirot L."/>
            <person name="Sirota M."/>
            <person name="Sisneros N.B."/>
            <person name="Smith C.D."/>
            <person name="Smith T.F."/>
            <person name="Spieth J."/>
            <person name="Stage D.E."/>
            <person name="Stark A."/>
            <person name="Stephan W."/>
            <person name="Strausberg R.L."/>
            <person name="Strempel S."/>
            <person name="Sturgill D."/>
            <person name="Sutton G."/>
            <person name="Sutton G.G."/>
            <person name="Tao W."/>
            <person name="Teichmann S."/>
            <person name="Tobari Y.N."/>
            <person name="Tomimura Y."/>
            <person name="Tsolas J.M."/>
            <person name="Valente V.L."/>
            <person name="Venter E."/>
            <person name="Venter J.C."/>
            <person name="Vicario S."/>
            <person name="Vieira F.G."/>
            <person name="Vilella A.J."/>
            <person name="Villasante A."/>
            <person name="Walenz B."/>
            <person name="Wang J."/>
            <person name="Wasserman M."/>
            <person name="Watts T."/>
            <person name="Wilson D."/>
            <person name="Wilson R.K."/>
            <person name="Wing R.A."/>
            <person name="Wolfner M.F."/>
            <person name="Wong A."/>
            <person name="Wong G.K."/>
            <person name="Wu C.I."/>
            <person name="Wu G."/>
            <person name="Yamamoto D."/>
            <person name="Yang H.P."/>
            <person name="Yang S.P."/>
            <person name="Yorke J.A."/>
            <person name="Yoshida K."/>
            <person name="Zdobnov E."/>
            <person name="Zhang P."/>
            <person name="Zhang Y."/>
            <person name="Zimin A.V."/>
            <person name="Baldwin J."/>
            <person name="Abdouelleil A."/>
            <person name="Abdulkadir J."/>
            <person name="Abebe A."/>
            <person name="Abera B."/>
            <person name="Abreu J."/>
            <person name="Acer S.C."/>
            <person name="Aftuck L."/>
            <person name="Alexander A."/>
            <person name="An P."/>
            <person name="Anderson E."/>
            <person name="Anderson S."/>
            <person name="Arachi H."/>
            <person name="Azer M."/>
            <person name="Bachantsang P."/>
            <person name="Barry A."/>
            <person name="Bayul T."/>
            <person name="Berlin A."/>
            <person name="Bessette D."/>
            <person name="Bloom T."/>
            <person name="Blye J."/>
            <person name="Boguslavskiy L."/>
            <person name="Bonnet C."/>
            <person name="Boukhgalter B."/>
            <person name="Bourzgui I."/>
            <person name="Brown A."/>
            <person name="Cahill P."/>
            <person name="Channer S."/>
            <person name="Cheshatsang Y."/>
            <person name="Chuda L."/>
            <person name="Citroen M."/>
            <person name="Collymore A."/>
            <person name="Cooke P."/>
            <person name="Costello M."/>
            <person name="D'Aco K."/>
            <person name="Daza R."/>
            <person name="De Haan G."/>
            <person name="DeGray S."/>
            <person name="DeMaso C."/>
            <person name="Dhargay N."/>
            <person name="Dooley K."/>
            <person name="Dooley E."/>
            <person name="Doricent M."/>
            <person name="Dorje P."/>
            <person name="Dorjee K."/>
            <person name="Dupes A."/>
            <person name="Elong R."/>
            <person name="Falk J."/>
            <person name="Farina A."/>
            <person name="Faro S."/>
            <person name="Ferguson D."/>
            <person name="Fisher S."/>
            <person name="Foley C.D."/>
            <person name="Franke A."/>
            <person name="Friedrich D."/>
            <person name="Gadbois L."/>
            <person name="Gearin G."/>
            <person name="Gearin C.R."/>
            <person name="Giannoukos G."/>
            <person name="Goode T."/>
            <person name="Graham J."/>
            <person name="Grandbois E."/>
            <person name="Grewal S."/>
            <person name="Gyaltsen K."/>
            <person name="Hafez N."/>
            <person name="Hagos B."/>
            <person name="Hall J."/>
            <person name="Henson C."/>
            <person name="Hollinger A."/>
            <person name="Honan T."/>
            <person name="Huard M.D."/>
            <person name="Hughes L."/>
            <person name="Hurhula B."/>
            <person name="Husby M.E."/>
            <person name="Kamat A."/>
            <person name="Kanga B."/>
            <person name="Kashin S."/>
            <person name="Khazanovich D."/>
            <person name="Kisner P."/>
            <person name="Lance K."/>
            <person name="Lara M."/>
            <person name="Lee W."/>
            <person name="Lennon N."/>
            <person name="Letendre F."/>
            <person name="LeVine R."/>
            <person name="Lipovsky A."/>
            <person name="Liu X."/>
            <person name="Liu J."/>
            <person name="Liu S."/>
            <person name="Lokyitsang T."/>
            <person name="Lokyitsang Y."/>
            <person name="Lubonja R."/>
            <person name="Lui A."/>
            <person name="MacDonald P."/>
            <person name="Magnisalis V."/>
            <person name="Maru K."/>
            <person name="Matthews C."/>
            <person name="McCusker W."/>
            <person name="McDonough S."/>
            <person name="Mehta T."/>
            <person name="Meldrim J."/>
            <person name="Meneus L."/>
            <person name="Mihai O."/>
            <person name="Mihalev A."/>
            <person name="Mihova T."/>
            <person name="Mittelman R."/>
            <person name="Mlenga V."/>
            <person name="Montmayeur A."/>
            <person name="Mulrain L."/>
            <person name="Navidi A."/>
            <person name="Naylor J."/>
            <person name="Negash T."/>
            <person name="Nguyen T."/>
            <person name="Nguyen N."/>
            <person name="Nicol R."/>
            <person name="Norbu C."/>
            <person name="Norbu N."/>
            <person name="Novod N."/>
            <person name="O'Neill B."/>
            <person name="Osman S."/>
            <person name="Markiewicz E."/>
            <person name="Oyono O.L."/>
            <person name="Patti C."/>
            <person name="Phunkhang P."/>
            <person name="Pierre F."/>
            <person name="Priest M."/>
            <person name="Raghuraman S."/>
            <person name="Rege F."/>
            <person name="Reyes R."/>
            <person name="Rise C."/>
            <person name="Rogov P."/>
            <person name="Ross K."/>
            <person name="Ryan E."/>
            <person name="Settipalli S."/>
            <person name="Shea T."/>
            <person name="Sherpa N."/>
            <person name="Shi L."/>
            <person name="Shih D."/>
            <person name="Sparrow T."/>
            <person name="Spaulding J."/>
            <person name="Stalker J."/>
            <person name="Stange-Thomann N."/>
            <person name="Stavropoulos S."/>
            <person name="Stone C."/>
            <person name="Strader C."/>
            <person name="Tesfaye S."/>
            <person name="Thomson T."/>
            <person name="Thoulutsang Y."/>
            <person name="Thoulutsang D."/>
            <person name="Topham K."/>
            <person name="Topping I."/>
            <person name="Tsamla T."/>
            <person name="Vassiliev H."/>
            <person name="Vo A."/>
            <person name="Wangchuk T."/>
            <person name="Wangdi T."/>
            <person name="Weiand M."/>
            <person name="Wilkinson J."/>
            <person name="Wilson A."/>
            <person name="Yadav S."/>
            <person name="Young G."/>
            <person name="Yu Q."/>
            <person name="Zembek L."/>
            <person name="Zhong D."/>
            <person name="Zimmer A."/>
            <person name="Zwirko Z."/>
            <person name="Jaffe D.B."/>
            <person name="Alvarez P."/>
            <person name="Brockman W."/>
            <person name="Butler J."/>
            <person name="Chin C."/>
            <person name="Gnerre S."/>
            <person name="Grabherr M."/>
            <person name="Kleber M."/>
            <person name="Mauceli E."/>
            <person name="MacCallum I."/>
        </authorList>
    </citation>
    <scope>NUCLEOTIDE SEQUENCE [LARGE SCALE GENOMIC DNA]</scope>
    <source>
        <strain evidence="5">Tucson 14024-0371.13</strain>
    </source>
</reference>
<feature type="domain" description="Partial AB-hydrolase lipase" evidence="3">
    <location>
        <begin position="37"/>
        <end position="99"/>
    </location>
</feature>
<dbReference type="InterPro" id="IPR029058">
    <property type="entry name" value="AB_hydrolase_fold"/>
</dbReference>
<sequence>MYLARNFGKKQSHGKDGTRKLILVILANIFSLIYADTAEFIKRHKYPVEVHNVVTEDGYILKVYRIPYSPRDSGTGNVSRPVFLLHHGILMSSDCWVITDPGHGLPFLLADSGYDVWLGNSRGNRYSRQHQNLDPDGSQFWQFSFHEMGIYDLPNTIDFILRLTKQTGLHFVGHSQGATALLVMLSLRPEYGEKITSSHLLAPVAFQGHSSSWLVKNTLENALQLPDIEVPAIHPILQEVLHFVCSISWMREICRYILCFFAGGESQHLDNMMVPRIMSIVLAGISSRQLRHFASNIKYDRFALFDFGVQYNLKMYGSQRPPDYPLGSIKTLQPIDLYFAGNDKWLDIKDGHLEATLEMS</sequence>
<evidence type="ECO:0000313" key="5">
    <source>
        <dbReference type="Proteomes" id="UP000007801"/>
    </source>
</evidence>
<dbReference type="InterPro" id="IPR006693">
    <property type="entry name" value="AB_hydrolase_lipase"/>
</dbReference>
<keyword evidence="2" id="KW-0812">Transmembrane</keyword>
<dbReference type="Proteomes" id="UP000007801">
    <property type="component" value="Unassembled WGS sequence"/>
</dbReference>
<dbReference type="STRING" id="7217.A0A0P8XYA5"/>
<dbReference type="Gene3D" id="3.40.50.1820">
    <property type="entry name" value="alpha/beta hydrolase"/>
    <property type="match status" value="1"/>
</dbReference>
<proteinExistence type="inferred from homology"/>
<dbReference type="PANTHER" id="PTHR11005">
    <property type="entry name" value="LYSOSOMAL ACID LIPASE-RELATED"/>
    <property type="match status" value="1"/>
</dbReference>
<dbReference type="OrthoDB" id="9974421at2759"/>
<dbReference type="FunFam" id="3.40.50.1820:FF:000179">
    <property type="entry name" value="Lipase"/>
    <property type="match status" value="1"/>
</dbReference>
<organism evidence="4 5">
    <name type="scientific">Drosophila ananassae</name>
    <name type="common">Fruit fly</name>
    <dbReference type="NCBI Taxonomy" id="7217"/>
    <lineage>
        <taxon>Eukaryota</taxon>
        <taxon>Metazoa</taxon>
        <taxon>Ecdysozoa</taxon>
        <taxon>Arthropoda</taxon>
        <taxon>Hexapoda</taxon>
        <taxon>Insecta</taxon>
        <taxon>Pterygota</taxon>
        <taxon>Neoptera</taxon>
        <taxon>Endopterygota</taxon>
        <taxon>Diptera</taxon>
        <taxon>Brachycera</taxon>
        <taxon>Muscomorpha</taxon>
        <taxon>Ephydroidea</taxon>
        <taxon>Drosophilidae</taxon>
        <taxon>Drosophila</taxon>
        <taxon>Sophophora</taxon>
    </lineage>
</organism>
<dbReference type="SMR" id="A0A0P8XYA5"/>
<keyword evidence="2" id="KW-1133">Transmembrane helix</keyword>
<evidence type="ECO:0000256" key="1">
    <source>
        <dbReference type="ARBA" id="ARBA00010701"/>
    </source>
</evidence>
<comment type="similarity">
    <text evidence="1">Belongs to the AB hydrolase superfamily. Lipase family.</text>
</comment>
<name>A0A0P8XYA5_DROAN</name>
<dbReference type="SUPFAM" id="SSF53474">
    <property type="entry name" value="alpha/beta-Hydrolases"/>
    <property type="match status" value="1"/>
</dbReference>
<gene>
    <name evidence="4" type="primary">Dana\GF27388</name>
    <name evidence="4" type="ORF">GF27388</name>
</gene>
<keyword evidence="5" id="KW-1185">Reference proteome</keyword>
<protein>
    <recommendedName>
        <fullName evidence="3">Partial AB-hydrolase lipase domain-containing protein</fullName>
    </recommendedName>
</protein>
<dbReference type="AlphaFoldDB" id="A0A0P8XYA5"/>
<evidence type="ECO:0000313" key="4">
    <source>
        <dbReference type="EMBL" id="KPU79619.1"/>
    </source>
</evidence>
<keyword evidence="2" id="KW-0472">Membrane</keyword>
<evidence type="ECO:0000259" key="3">
    <source>
        <dbReference type="Pfam" id="PF04083"/>
    </source>
</evidence>
<dbReference type="InParanoid" id="A0A0P8XYA5"/>
<dbReference type="EMBL" id="CH902617">
    <property type="protein sequence ID" value="KPU79619.1"/>
    <property type="molecule type" value="Genomic_DNA"/>
</dbReference>
<dbReference type="PIRSF" id="PIRSF000862">
    <property type="entry name" value="Steryl_ester_lip"/>
    <property type="match status" value="1"/>
</dbReference>
<accession>A0A0P8XYA5</accession>
<dbReference type="InterPro" id="IPR025483">
    <property type="entry name" value="Lipase_euk"/>
</dbReference>
<dbReference type="GO" id="GO:0016788">
    <property type="term" value="F:hydrolase activity, acting on ester bonds"/>
    <property type="evidence" value="ECO:0007669"/>
    <property type="project" value="InterPro"/>
</dbReference>
<dbReference type="GO" id="GO:0006629">
    <property type="term" value="P:lipid metabolic process"/>
    <property type="evidence" value="ECO:0007669"/>
    <property type="project" value="InterPro"/>
</dbReference>
<feature type="transmembrane region" description="Helical" evidence="2">
    <location>
        <begin position="21"/>
        <end position="41"/>
    </location>
</feature>
<evidence type="ECO:0000256" key="2">
    <source>
        <dbReference type="SAM" id="Phobius"/>
    </source>
</evidence>